<keyword evidence="3" id="KW-1185">Reference proteome</keyword>
<protein>
    <submittedName>
        <fullName evidence="2">Uncharacterized protein</fullName>
    </submittedName>
</protein>
<sequence length="222" mass="23702">MTGIDPSIRELVKPREVEPRARPGDTSVASTDDVAEQRLTGPAHPQPGPGPVNAGGLATIEQARDHLRHLSNQQKTRGELAALADDPSLKLADGGGLLLVKSNSRRWRYLHAQSGLWLPNIADSEWGGARASIELAHRYEAITGAGGAPMNWGDPALPQYATSWRSDLGETLGQAVRRVKGEWDAANNKATTAARAFLDRAVDPNRATAPEGKAYGDHLSLG</sequence>
<gene>
    <name evidence="2" type="ORF">GCM10009733_008410</name>
</gene>
<feature type="region of interest" description="Disordered" evidence="1">
    <location>
        <begin position="1"/>
        <end position="55"/>
    </location>
</feature>
<dbReference type="RefSeq" id="WP_346101508.1">
    <property type="nucleotide sequence ID" value="NZ_BAAAMU010000003.1"/>
</dbReference>
<name>A0ABN2EUD0_9ACTN</name>
<accession>A0ABN2EUD0</accession>
<organism evidence="2 3">
    <name type="scientific">Nonomuraea maheshkhaliensis</name>
    <dbReference type="NCBI Taxonomy" id="419590"/>
    <lineage>
        <taxon>Bacteria</taxon>
        <taxon>Bacillati</taxon>
        <taxon>Actinomycetota</taxon>
        <taxon>Actinomycetes</taxon>
        <taxon>Streptosporangiales</taxon>
        <taxon>Streptosporangiaceae</taxon>
        <taxon>Nonomuraea</taxon>
    </lineage>
</organism>
<comment type="caution">
    <text evidence="2">The sequence shown here is derived from an EMBL/GenBank/DDBJ whole genome shotgun (WGS) entry which is preliminary data.</text>
</comment>
<evidence type="ECO:0000313" key="2">
    <source>
        <dbReference type="EMBL" id="GAA1614522.1"/>
    </source>
</evidence>
<evidence type="ECO:0000313" key="3">
    <source>
        <dbReference type="Proteomes" id="UP001500064"/>
    </source>
</evidence>
<dbReference type="Proteomes" id="UP001500064">
    <property type="component" value="Unassembled WGS sequence"/>
</dbReference>
<proteinExistence type="predicted"/>
<reference evidence="2 3" key="1">
    <citation type="journal article" date="2019" name="Int. J. Syst. Evol. Microbiol.">
        <title>The Global Catalogue of Microorganisms (GCM) 10K type strain sequencing project: providing services to taxonomists for standard genome sequencing and annotation.</title>
        <authorList>
            <consortium name="The Broad Institute Genomics Platform"/>
            <consortium name="The Broad Institute Genome Sequencing Center for Infectious Disease"/>
            <person name="Wu L."/>
            <person name="Ma J."/>
        </authorList>
    </citation>
    <scope>NUCLEOTIDE SEQUENCE [LARGE SCALE GENOMIC DNA]</scope>
    <source>
        <strain evidence="2 3">JCM 13929</strain>
    </source>
</reference>
<dbReference type="EMBL" id="BAAAMU010000003">
    <property type="protein sequence ID" value="GAA1614522.1"/>
    <property type="molecule type" value="Genomic_DNA"/>
</dbReference>
<evidence type="ECO:0000256" key="1">
    <source>
        <dbReference type="SAM" id="MobiDB-lite"/>
    </source>
</evidence>
<feature type="compositionally biased region" description="Basic and acidic residues" evidence="1">
    <location>
        <begin position="7"/>
        <end position="23"/>
    </location>
</feature>